<proteinExistence type="predicted"/>
<evidence type="ECO:0000313" key="2">
    <source>
        <dbReference type="Proteomes" id="UP000319004"/>
    </source>
</evidence>
<sequence>MIFASTKWECTLIAEPTWVIGPRAVIRTKDYKFAMKTRPRAGHTMTVATAGKDFRWAVNAKLKDIEPTLFDLRNDPDEIHNVAFDPRYRPVLDALRTKLQDIVLGDGRVEVVWTKHGGDKVHISNYAPDANDGRIALPMISKQESRK</sequence>
<dbReference type="SUPFAM" id="SSF53649">
    <property type="entry name" value="Alkaline phosphatase-like"/>
    <property type="match status" value="1"/>
</dbReference>
<reference evidence="1 2" key="1">
    <citation type="submission" date="2019-03" db="EMBL/GenBank/DDBJ databases">
        <title>Deep-cultivation of Planctomycetes and their phenomic and genomic characterization uncovers novel biology.</title>
        <authorList>
            <person name="Wiegand S."/>
            <person name="Jogler M."/>
            <person name="Boedeker C."/>
            <person name="Pinto D."/>
            <person name="Vollmers J."/>
            <person name="Rivas-Marin E."/>
            <person name="Kohn T."/>
            <person name="Peeters S.H."/>
            <person name="Heuer A."/>
            <person name="Rast P."/>
            <person name="Oberbeckmann S."/>
            <person name="Bunk B."/>
            <person name="Jeske O."/>
            <person name="Meyerdierks A."/>
            <person name="Storesund J.E."/>
            <person name="Kallscheuer N."/>
            <person name="Luecker S."/>
            <person name="Lage O.M."/>
            <person name="Pohl T."/>
            <person name="Merkel B.J."/>
            <person name="Hornburger P."/>
            <person name="Mueller R.-W."/>
            <person name="Bruemmer F."/>
            <person name="Labrenz M."/>
            <person name="Spormann A.M."/>
            <person name="Op den Camp H."/>
            <person name="Overmann J."/>
            <person name="Amann R."/>
            <person name="Jetten M.S.M."/>
            <person name="Mascher T."/>
            <person name="Medema M.H."/>
            <person name="Devos D.P."/>
            <person name="Kaster A.-K."/>
            <person name="Ovreas L."/>
            <person name="Rohde M."/>
            <person name="Galperin M.Y."/>
            <person name="Jogler C."/>
        </authorList>
    </citation>
    <scope>NUCLEOTIDE SEQUENCE [LARGE SCALE GENOMIC DNA]</scope>
    <source>
        <strain evidence="1 2">Enr13</strain>
    </source>
</reference>
<evidence type="ECO:0008006" key="3">
    <source>
        <dbReference type="Google" id="ProtNLM"/>
    </source>
</evidence>
<accession>A0A518I2V5</accession>
<dbReference type="AlphaFoldDB" id="A0A518I2V5"/>
<dbReference type="Gene3D" id="3.40.720.10">
    <property type="entry name" value="Alkaline Phosphatase, subunit A"/>
    <property type="match status" value="1"/>
</dbReference>
<dbReference type="Proteomes" id="UP000319004">
    <property type="component" value="Chromosome"/>
</dbReference>
<organism evidence="1 2">
    <name type="scientific">Stieleria neptunia</name>
    <dbReference type="NCBI Taxonomy" id="2527979"/>
    <lineage>
        <taxon>Bacteria</taxon>
        <taxon>Pseudomonadati</taxon>
        <taxon>Planctomycetota</taxon>
        <taxon>Planctomycetia</taxon>
        <taxon>Pirellulales</taxon>
        <taxon>Pirellulaceae</taxon>
        <taxon>Stieleria</taxon>
    </lineage>
</organism>
<dbReference type="EMBL" id="CP037423">
    <property type="protein sequence ID" value="QDV47443.1"/>
    <property type="molecule type" value="Genomic_DNA"/>
</dbReference>
<keyword evidence="2" id="KW-1185">Reference proteome</keyword>
<evidence type="ECO:0000313" key="1">
    <source>
        <dbReference type="EMBL" id="QDV47443.1"/>
    </source>
</evidence>
<gene>
    <name evidence="1" type="ORF">Enr13x_73520</name>
</gene>
<dbReference type="InterPro" id="IPR017850">
    <property type="entry name" value="Alkaline_phosphatase_core_sf"/>
</dbReference>
<protein>
    <recommendedName>
        <fullName evidence="3">N-sulphoglucosamine sulphohydrolase C-terminal domain-containing protein</fullName>
    </recommendedName>
</protein>
<name>A0A518I2V5_9BACT</name>
<dbReference type="KEGG" id="snep:Enr13x_73520"/>